<keyword evidence="2" id="KW-1185">Reference proteome</keyword>
<dbReference type="eggNOG" id="ENOG5033VTA">
    <property type="taxonomic scope" value="Bacteria"/>
</dbReference>
<protein>
    <submittedName>
        <fullName evidence="1">Uncharacterized protein</fullName>
    </submittedName>
</protein>
<organism evidence="1 2">
    <name type="scientific">Zunongwangia profunda (strain DSM 18752 / CCTCC AB 206139 / SM-A87)</name>
    <name type="common">Wangia profunda</name>
    <dbReference type="NCBI Taxonomy" id="655815"/>
    <lineage>
        <taxon>Bacteria</taxon>
        <taxon>Pseudomonadati</taxon>
        <taxon>Bacteroidota</taxon>
        <taxon>Flavobacteriia</taxon>
        <taxon>Flavobacteriales</taxon>
        <taxon>Flavobacteriaceae</taxon>
        <taxon>Zunongwangia</taxon>
    </lineage>
</organism>
<dbReference type="RefSeq" id="WP_013072425.1">
    <property type="nucleotide sequence ID" value="NC_014041.1"/>
</dbReference>
<dbReference type="EMBL" id="CP001650">
    <property type="protein sequence ID" value="ADF53328.1"/>
    <property type="molecule type" value="Genomic_DNA"/>
</dbReference>
<dbReference type="OrthoDB" id="9855708at2"/>
<proteinExistence type="predicted"/>
<dbReference type="HOGENOM" id="CLU_1015473_0_0_10"/>
<evidence type="ECO:0000313" key="2">
    <source>
        <dbReference type="Proteomes" id="UP000001654"/>
    </source>
</evidence>
<accession>D5BHD0</accession>
<dbReference type="STRING" id="655815.ZPR_3009"/>
<name>D5BHD0_ZUNPS</name>
<evidence type="ECO:0000313" key="1">
    <source>
        <dbReference type="EMBL" id="ADF53328.1"/>
    </source>
</evidence>
<dbReference type="Proteomes" id="UP000001654">
    <property type="component" value="Chromosome"/>
</dbReference>
<reference evidence="1 2" key="1">
    <citation type="journal article" date="2010" name="BMC Genomics">
        <title>The complete genome of Zunongwangia profunda SM-A87 reveals its adaptation to the deep-sea environment and ecological role in sedimentary organic nitrogen degradation.</title>
        <authorList>
            <person name="Qin Q.L."/>
            <person name="Zhang X.Y."/>
            <person name="Wang X.M."/>
            <person name="Liu G.M."/>
            <person name="Chen X.L."/>
            <person name="Xie B.B."/>
            <person name="Dang H.Y."/>
            <person name="Zhou B.C."/>
            <person name="Yu J."/>
            <person name="Zhang Y.Z."/>
        </authorList>
    </citation>
    <scope>NUCLEOTIDE SEQUENCE [LARGE SCALE GENOMIC DNA]</scope>
    <source>
        <strain evidence="2">DSM 18752 / CCTCC AB 206139 / SM-A87</strain>
    </source>
</reference>
<dbReference type="KEGG" id="zpr:ZPR_3009"/>
<dbReference type="AlphaFoldDB" id="D5BHD0"/>
<gene>
    <name evidence="1" type="ordered locus">ZPR_3009</name>
</gene>
<sequence>MIGAGVGSVVAGGSFFGSSVATTLGFGSGFMFGFAGGMVGGAGTAWINGANFGDGLSAGLKSGIIGGISGGLINGIASGIRANKIGLNFWNGNGTAEMPFDNSFAGIGDKVEYSNESARSFSDSHSELKRLSSNVDDLYADGSVPSHKPYSSSNGYLRNPDGRLINGVTVKAGNTITVYLSKSAFQSSAQLYMTMHHEYMHAYFFSSSGLNFSSATQHRIIDNWHYDQALQWRSLGPFPYDVFNNPYFNFSKAFLPVMNNHYSNFGFKLINNMP</sequence>